<evidence type="ECO:0000259" key="1">
    <source>
        <dbReference type="Pfam" id="PF06904"/>
    </source>
</evidence>
<name>A0AAE4AUC4_9HYPH</name>
<evidence type="ECO:0000313" key="3">
    <source>
        <dbReference type="Proteomes" id="UP001229244"/>
    </source>
</evidence>
<dbReference type="InterPro" id="IPR009683">
    <property type="entry name" value="Extensin-like_C"/>
</dbReference>
<reference evidence="2" key="1">
    <citation type="submission" date="2023-07" db="EMBL/GenBank/DDBJ databases">
        <title>Genomic Encyclopedia of Type Strains, Phase IV (KMG-IV): sequencing the most valuable type-strain genomes for metagenomic binning, comparative biology and taxonomic classification.</title>
        <authorList>
            <person name="Goeker M."/>
        </authorList>
    </citation>
    <scope>NUCLEOTIDE SEQUENCE</scope>
    <source>
        <strain evidence="2">DSM 21202</strain>
    </source>
</reference>
<proteinExistence type="predicted"/>
<evidence type="ECO:0000313" key="2">
    <source>
        <dbReference type="EMBL" id="MDQ0317235.1"/>
    </source>
</evidence>
<dbReference type="EMBL" id="JAUSUL010000004">
    <property type="protein sequence ID" value="MDQ0317235.1"/>
    <property type="molecule type" value="Genomic_DNA"/>
</dbReference>
<dbReference type="Pfam" id="PF06904">
    <property type="entry name" value="Extensin-like_C"/>
    <property type="match status" value="1"/>
</dbReference>
<protein>
    <recommendedName>
        <fullName evidence="1">Extensin-like C-terminal domain-containing protein</fullName>
    </recommendedName>
</protein>
<dbReference type="RefSeq" id="WP_306887136.1">
    <property type="nucleotide sequence ID" value="NZ_JAUSUL010000004.1"/>
</dbReference>
<sequence>MTLVQRPSARRLFAIVTTCLLIVAVVAGCSRGPQHQERRAAWRDIAERNCLRSGEVQPSAYMEPRERIRVGACGANKPFKVMAASSGTIAMQPAATMACPMIPAVDRWLNDTVQPMANALFGVPVSEVKVAASYGCRTRNNKRGARLSEHSFANALDVSGFTLADGRTITVEDGWVSDGSDAIFLRTVHGDACKEFTTVIGPDGDRHHRDHFHFDLARHNKDGSYHHCE</sequence>
<organism evidence="2 3">
    <name type="scientific">Amorphus orientalis</name>
    <dbReference type="NCBI Taxonomy" id="649198"/>
    <lineage>
        <taxon>Bacteria</taxon>
        <taxon>Pseudomonadati</taxon>
        <taxon>Pseudomonadota</taxon>
        <taxon>Alphaproteobacteria</taxon>
        <taxon>Hyphomicrobiales</taxon>
        <taxon>Amorphaceae</taxon>
        <taxon>Amorphus</taxon>
    </lineage>
</organism>
<keyword evidence="3" id="KW-1185">Reference proteome</keyword>
<dbReference type="AlphaFoldDB" id="A0AAE4AUC4"/>
<gene>
    <name evidence="2" type="ORF">J2S73_003712</name>
</gene>
<dbReference type="PROSITE" id="PS51257">
    <property type="entry name" value="PROKAR_LIPOPROTEIN"/>
    <property type="match status" value="1"/>
</dbReference>
<feature type="domain" description="Extensin-like C-terminal" evidence="1">
    <location>
        <begin position="49"/>
        <end position="228"/>
    </location>
</feature>
<dbReference type="Proteomes" id="UP001229244">
    <property type="component" value="Unassembled WGS sequence"/>
</dbReference>
<comment type="caution">
    <text evidence="2">The sequence shown here is derived from an EMBL/GenBank/DDBJ whole genome shotgun (WGS) entry which is preliminary data.</text>
</comment>
<accession>A0AAE4AUC4</accession>